<evidence type="ECO:0000313" key="2">
    <source>
        <dbReference type="EMBL" id="QQK46680.1"/>
    </source>
</evidence>
<sequence>MVLKSNIVPFVGHCFAYLVIILYHTRWQIRIYSTKFSKNKACLIIHIGTGITELARYHISKVRLGTDDILPEVIDVLSCFIWSWTSLILVKTLRRGDPRTTRPPYQTGALLRPLISTISYLLQVPSLHKVSIYALDSFLYARLAIFFFAYTPYLRGYSSSAIYSLSIPLAATLSIHESRVHGASLVFILAMAYVTKLNKWVTHRSRILQGRSEAQSYMATIEKYFLNGLIYFGFVELDRLREVSKSDALMKPLSDEYVPKLEHEIRL</sequence>
<keyword evidence="1" id="KW-0812">Transmembrane</keyword>
<dbReference type="GeneID" id="26228954"/>
<dbReference type="KEGG" id="pdp:PDIP_06310"/>
<dbReference type="OMA" id="WVTHRSR"/>
<dbReference type="EMBL" id="CP060778">
    <property type="protein sequence ID" value="QQK46680.1"/>
    <property type="molecule type" value="Genomic_DNA"/>
</dbReference>
<accession>A0A7T6XSN5</accession>
<evidence type="ECO:0000256" key="1">
    <source>
        <dbReference type="SAM" id="Phobius"/>
    </source>
</evidence>
<proteinExistence type="predicted"/>
<name>A0A7T6XSN5_PENDI</name>
<dbReference type="AlphaFoldDB" id="A0A7T6XSN5"/>
<gene>
    <name evidence="2" type="ORF">Pdw03_1578</name>
</gene>
<organism evidence="2 3">
    <name type="scientific">Penicillium digitatum</name>
    <name type="common">Green mold</name>
    <dbReference type="NCBI Taxonomy" id="36651"/>
    <lineage>
        <taxon>Eukaryota</taxon>
        <taxon>Fungi</taxon>
        <taxon>Dikarya</taxon>
        <taxon>Ascomycota</taxon>
        <taxon>Pezizomycotina</taxon>
        <taxon>Eurotiomycetes</taxon>
        <taxon>Eurotiomycetidae</taxon>
        <taxon>Eurotiales</taxon>
        <taxon>Aspergillaceae</taxon>
        <taxon>Penicillium</taxon>
    </lineage>
</organism>
<dbReference type="Proteomes" id="UP000595662">
    <property type="component" value="Chromosome 5"/>
</dbReference>
<dbReference type="RefSeq" id="XP_014538644.1">
    <property type="nucleotide sequence ID" value="XM_014683158.1"/>
</dbReference>
<feature type="transmembrane region" description="Helical" evidence="1">
    <location>
        <begin position="7"/>
        <end position="25"/>
    </location>
</feature>
<keyword evidence="1" id="KW-1133">Transmembrane helix</keyword>
<evidence type="ECO:0000313" key="3">
    <source>
        <dbReference type="Proteomes" id="UP000595662"/>
    </source>
</evidence>
<protein>
    <submittedName>
        <fullName evidence="2">Uncharacterized protein</fullName>
    </submittedName>
</protein>
<reference evidence="2 3" key="1">
    <citation type="submission" date="2020-08" db="EMBL/GenBank/DDBJ databases">
        <title>The completed genome sequence of the pathogenic ascomycete fungus Penicillium digitatum.</title>
        <authorList>
            <person name="Wang M."/>
        </authorList>
    </citation>
    <scope>NUCLEOTIDE SEQUENCE [LARGE SCALE GENOMIC DNA]</scope>
    <source>
        <strain evidence="2 3">PdW03</strain>
    </source>
</reference>
<dbReference type="VEuPathDB" id="FungiDB:PDIP_06310"/>
<keyword evidence="1" id="KW-0472">Membrane</keyword>